<dbReference type="InterPro" id="IPR014975">
    <property type="entry name" value="DUF1836"/>
</dbReference>
<accession>A0A4V6P254</accession>
<dbReference type="AlphaFoldDB" id="A0A4V6P254"/>
<keyword evidence="2" id="KW-1185">Reference proteome</keyword>
<protein>
    <submittedName>
        <fullName evidence="1">Uncharacterized protein DUF1836</fullName>
    </submittedName>
</protein>
<dbReference type="PANTHER" id="PTHR40056">
    <property type="entry name" value="HYPOTHETICAL CYTOSOLIC PROTEIN"/>
    <property type="match status" value="1"/>
</dbReference>
<dbReference type="EMBL" id="SMBP01000002">
    <property type="protein sequence ID" value="TCU63062.1"/>
    <property type="molecule type" value="Genomic_DNA"/>
</dbReference>
<gene>
    <name evidence="1" type="ORF">EDD61_10263</name>
</gene>
<comment type="caution">
    <text evidence="1">The sequence shown here is derived from an EMBL/GenBank/DDBJ whole genome shotgun (WGS) entry which is preliminary data.</text>
</comment>
<proteinExistence type="predicted"/>
<organism evidence="1 2">
    <name type="scientific">Longicatena caecimuris</name>
    <dbReference type="NCBI Taxonomy" id="1796635"/>
    <lineage>
        <taxon>Bacteria</taxon>
        <taxon>Bacillati</taxon>
        <taxon>Bacillota</taxon>
        <taxon>Erysipelotrichia</taxon>
        <taxon>Erysipelotrichales</taxon>
        <taxon>Erysipelotrichaceae</taxon>
        <taxon>Longicatena</taxon>
    </lineage>
</organism>
<reference evidence="1 2" key="1">
    <citation type="submission" date="2019-03" db="EMBL/GenBank/DDBJ databases">
        <title>Genomic Encyclopedia of Type Strains, Phase IV (KMG-IV): sequencing the most valuable type-strain genomes for metagenomic binning, comparative biology and taxonomic classification.</title>
        <authorList>
            <person name="Goeker M."/>
        </authorList>
    </citation>
    <scope>NUCLEOTIDE SEQUENCE [LARGE SCALE GENOMIC DNA]</scope>
    <source>
        <strain evidence="1 2">DSM 29481</strain>
    </source>
</reference>
<sequence>MKDEQGFLGFHCPRWQELPDMDLYMDQVVTLLNSSLQLFTQPHQGKPITSTMINNYVKHGIVNAPIKKRYMKRHVAYLFVVCILKTVYSMEEISNLISVQVEKYPQDQAYDYFCAELECCLTCIFSHKKVRHIPSDDEGSAIVDLIRNTIQSIAYTAYVRETLQERLLKVNEHPVDDK</sequence>
<dbReference type="PANTHER" id="PTHR40056:SF1">
    <property type="entry name" value="DUF1836 DOMAIN-CONTAINING PROTEIN"/>
    <property type="match status" value="1"/>
</dbReference>
<evidence type="ECO:0000313" key="1">
    <source>
        <dbReference type="EMBL" id="TCU63062.1"/>
    </source>
</evidence>
<name>A0A4V6P254_9FIRM</name>
<dbReference type="Proteomes" id="UP000295773">
    <property type="component" value="Unassembled WGS sequence"/>
</dbReference>
<dbReference type="RefSeq" id="WP_132223573.1">
    <property type="nucleotide sequence ID" value="NZ_JADPGE010000012.1"/>
</dbReference>
<evidence type="ECO:0000313" key="2">
    <source>
        <dbReference type="Proteomes" id="UP000295773"/>
    </source>
</evidence>
<dbReference type="Pfam" id="PF08876">
    <property type="entry name" value="DUF1836"/>
    <property type="match status" value="1"/>
</dbReference>